<feature type="non-terminal residue" evidence="1">
    <location>
        <position position="67"/>
    </location>
</feature>
<dbReference type="AlphaFoldDB" id="A0A1A8J6Q3"/>
<reference evidence="1" key="1">
    <citation type="submission" date="2016-05" db="EMBL/GenBank/DDBJ databases">
        <authorList>
            <person name="Lavstsen T."/>
            <person name="Jespersen J.S."/>
        </authorList>
    </citation>
    <scope>NUCLEOTIDE SEQUENCE</scope>
    <source>
        <tissue evidence="1">Brain</tissue>
    </source>
</reference>
<proteinExistence type="predicted"/>
<protein>
    <submittedName>
        <fullName evidence="1">Uncharacterized protein</fullName>
    </submittedName>
</protein>
<reference evidence="1" key="2">
    <citation type="submission" date="2016-06" db="EMBL/GenBank/DDBJ databases">
        <title>The genome of a short-lived fish provides insights into sex chromosome evolution and the genetic control of aging.</title>
        <authorList>
            <person name="Reichwald K."/>
            <person name="Felder M."/>
            <person name="Petzold A."/>
            <person name="Koch P."/>
            <person name="Groth M."/>
            <person name="Platzer M."/>
        </authorList>
    </citation>
    <scope>NUCLEOTIDE SEQUENCE</scope>
    <source>
        <tissue evidence="1">Brain</tissue>
    </source>
</reference>
<sequence>WFWHRHGHSLPSGLHCWASWKFPRHHCHFETGQNVIFHNCLHFQPGSSDGLFMVGLPFIASQNFQNQ</sequence>
<organism evidence="1">
    <name type="scientific">Nothobranchius kuhntae</name>
    <name type="common">Beira killifish</name>
    <dbReference type="NCBI Taxonomy" id="321403"/>
    <lineage>
        <taxon>Eukaryota</taxon>
        <taxon>Metazoa</taxon>
        <taxon>Chordata</taxon>
        <taxon>Craniata</taxon>
        <taxon>Vertebrata</taxon>
        <taxon>Euteleostomi</taxon>
        <taxon>Actinopterygii</taxon>
        <taxon>Neopterygii</taxon>
        <taxon>Teleostei</taxon>
        <taxon>Neoteleostei</taxon>
        <taxon>Acanthomorphata</taxon>
        <taxon>Ovalentaria</taxon>
        <taxon>Atherinomorphae</taxon>
        <taxon>Cyprinodontiformes</taxon>
        <taxon>Nothobranchiidae</taxon>
        <taxon>Nothobranchius</taxon>
    </lineage>
</organism>
<gene>
    <name evidence="1" type="primary">Nfu_g_1_022933</name>
</gene>
<feature type="non-terminal residue" evidence="1">
    <location>
        <position position="1"/>
    </location>
</feature>
<accession>A0A1A8J6Q3</accession>
<evidence type="ECO:0000313" key="1">
    <source>
        <dbReference type="EMBL" id="SBR05307.1"/>
    </source>
</evidence>
<name>A0A1A8J6Q3_NOTKU</name>
<dbReference type="EMBL" id="HAED01018862">
    <property type="protein sequence ID" value="SBR05307.1"/>
    <property type="molecule type" value="Transcribed_RNA"/>
</dbReference>